<proteinExistence type="predicted"/>
<keyword evidence="3" id="KW-1185">Reference proteome</keyword>
<sequence length="312" mass="34325">FEVTVTMRCLILLVAVINWAECQESQAQCQCVTSPRGSSQPCLPYDSRFQAATLEEAMMSFPDLSIDQDESGHMATLKEMEACQTKECLDCQKELKKKLKKIGLMPTAIGEILEGQNTTTCTKYRFARKDDGVYEKEREQGHSSSSSEEDDRRRRKNRKGKKSHEKHFHRHRRQVQTASTAEQPIIGERFVLSCTSKGMATDSSGTVSLCSSCWMWRRLPDNYAPQYINELVCDTSDNSCLSGYAVCGVGHRAVEVVRNDSGVVSTVALSAGSYCECRAAKNSAIESLVTGTGLSSSLPALTSTVSPSNGSN</sequence>
<dbReference type="OMA" id="GNCRPVM"/>
<protein>
    <submittedName>
        <fullName evidence="4">ILEI domain-containing protein</fullName>
    </submittedName>
</protein>
<organism evidence="3 4">
    <name type="scientific">Haemonchus contortus</name>
    <name type="common">Barber pole worm</name>
    <dbReference type="NCBI Taxonomy" id="6289"/>
    <lineage>
        <taxon>Eukaryota</taxon>
        <taxon>Metazoa</taxon>
        <taxon>Ecdysozoa</taxon>
        <taxon>Nematoda</taxon>
        <taxon>Chromadorea</taxon>
        <taxon>Rhabditida</taxon>
        <taxon>Rhabditina</taxon>
        <taxon>Rhabditomorpha</taxon>
        <taxon>Strongyloidea</taxon>
        <taxon>Trichostrongylidae</taxon>
        <taxon>Haemonchus</taxon>
    </lineage>
</organism>
<feature type="signal peptide" evidence="2">
    <location>
        <begin position="1"/>
        <end position="22"/>
    </location>
</feature>
<dbReference type="SUPFAM" id="SSF57501">
    <property type="entry name" value="Cystine-knot cytokines"/>
    <property type="match status" value="1"/>
</dbReference>
<feature type="compositionally biased region" description="Basic residues" evidence="1">
    <location>
        <begin position="153"/>
        <end position="174"/>
    </location>
</feature>
<dbReference type="PANTHER" id="PTHR33995">
    <property type="entry name" value="PROTEIN CBG18546"/>
    <property type="match status" value="1"/>
</dbReference>
<dbReference type="OrthoDB" id="5867008at2759"/>
<dbReference type="Proteomes" id="UP000025227">
    <property type="component" value="Unplaced"/>
</dbReference>
<dbReference type="PANTHER" id="PTHR33995:SF4">
    <property type="entry name" value="PROTEIN CBG09882"/>
    <property type="match status" value="1"/>
</dbReference>
<evidence type="ECO:0000313" key="4">
    <source>
        <dbReference type="WBParaSite" id="HCON_00094420-00001"/>
    </source>
</evidence>
<dbReference type="InterPro" id="IPR029034">
    <property type="entry name" value="Cystine-knot_cytokine"/>
</dbReference>
<reference evidence="4" key="1">
    <citation type="submission" date="2020-12" db="UniProtKB">
        <authorList>
            <consortium name="WormBaseParasite"/>
        </authorList>
    </citation>
    <scope>IDENTIFICATION</scope>
    <source>
        <strain evidence="4">MHco3</strain>
    </source>
</reference>
<evidence type="ECO:0000313" key="3">
    <source>
        <dbReference type="Proteomes" id="UP000025227"/>
    </source>
</evidence>
<dbReference type="AlphaFoldDB" id="A0A7I4YGR8"/>
<feature type="region of interest" description="Disordered" evidence="1">
    <location>
        <begin position="133"/>
        <end position="180"/>
    </location>
</feature>
<evidence type="ECO:0000256" key="2">
    <source>
        <dbReference type="SAM" id="SignalP"/>
    </source>
</evidence>
<feature type="chain" id="PRO_5029647887" evidence="2">
    <location>
        <begin position="23"/>
        <end position="312"/>
    </location>
</feature>
<evidence type="ECO:0000256" key="1">
    <source>
        <dbReference type="SAM" id="MobiDB-lite"/>
    </source>
</evidence>
<keyword evidence="2" id="KW-0732">Signal</keyword>
<dbReference type="WBParaSite" id="HCON_00094420-00001">
    <property type="protein sequence ID" value="HCON_00094420-00001"/>
    <property type="gene ID" value="HCON_00094420"/>
</dbReference>
<name>A0A7I4YGR8_HAECO</name>
<accession>A0A7I4YGR8</accession>